<evidence type="ECO:0000256" key="5">
    <source>
        <dbReference type="ARBA" id="ARBA00022683"/>
    </source>
</evidence>
<feature type="transmembrane region" description="Helical" evidence="9">
    <location>
        <begin position="210"/>
        <end position="240"/>
    </location>
</feature>
<gene>
    <name evidence="10" type="ORF">NVS32_10000</name>
</gene>
<feature type="transmembrane region" description="Helical" evidence="9">
    <location>
        <begin position="143"/>
        <end position="163"/>
    </location>
</feature>
<dbReference type="PROSITE" id="PS51106">
    <property type="entry name" value="PTS_EIIC_TYPE_4"/>
    <property type="match status" value="1"/>
</dbReference>
<comment type="caution">
    <text evidence="10">The sequence shown here is derived from an EMBL/GenBank/DDBJ whole genome shotgun (WGS) entry which is preliminary data.</text>
</comment>
<evidence type="ECO:0000256" key="9">
    <source>
        <dbReference type="SAM" id="Phobius"/>
    </source>
</evidence>
<evidence type="ECO:0000313" key="11">
    <source>
        <dbReference type="Proteomes" id="UP001204320"/>
    </source>
</evidence>
<dbReference type="Pfam" id="PF03609">
    <property type="entry name" value="EII-Sor"/>
    <property type="match status" value="1"/>
</dbReference>
<name>A0ABT1ZAP1_9ACTN</name>
<evidence type="ECO:0000256" key="6">
    <source>
        <dbReference type="ARBA" id="ARBA00022692"/>
    </source>
</evidence>
<dbReference type="PANTHER" id="PTHR32502">
    <property type="entry name" value="N-ACETYLGALACTOSAMINE PERMEASE II COMPONENT-RELATED"/>
    <property type="match status" value="1"/>
</dbReference>
<accession>A0ABT1ZAP1</accession>
<keyword evidence="5" id="KW-0598">Phosphotransferase system</keyword>
<dbReference type="InterPro" id="IPR050303">
    <property type="entry name" value="GatZ_KbaZ_carbometab"/>
</dbReference>
<evidence type="ECO:0000256" key="7">
    <source>
        <dbReference type="ARBA" id="ARBA00022989"/>
    </source>
</evidence>
<evidence type="ECO:0000256" key="2">
    <source>
        <dbReference type="ARBA" id="ARBA00022448"/>
    </source>
</evidence>
<feature type="transmembrane region" description="Helical" evidence="9">
    <location>
        <begin position="97"/>
        <end position="123"/>
    </location>
</feature>
<keyword evidence="4 10" id="KW-0762">Sugar transport</keyword>
<protein>
    <submittedName>
        <fullName evidence="10">PTS sugar transporter subunit IIC</fullName>
    </submittedName>
</protein>
<keyword evidence="8 9" id="KW-0472">Membrane</keyword>
<evidence type="ECO:0000256" key="4">
    <source>
        <dbReference type="ARBA" id="ARBA00022597"/>
    </source>
</evidence>
<dbReference type="EMBL" id="JANSKA010000008">
    <property type="protein sequence ID" value="MCR9037280.1"/>
    <property type="molecule type" value="Genomic_DNA"/>
</dbReference>
<feature type="transmembrane region" description="Helical" evidence="9">
    <location>
        <begin position="183"/>
        <end position="203"/>
    </location>
</feature>
<keyword evidence="6 9" id="KW-0812">Transmembrane</keyword>
<feature type="transmembrane region" description="Helical" evidence="9">
    <location>
        <begin position="73"/>
        <end position="91"/>
    </location>
</feature>
<dbReference type="InterPro" id="IPR004700">
    <property type="entry name" value="PTS_IIC_man"/>
</dbReference>
<evidence type="ECO:0000313" key="10">
    <source>
        <dbReference type="EMBL" id="MCR9037280.1"/>
    </source>
</evidence>
<dbReference type="Proteomes" id="UP001204320">
    <property type="component" value="Unassembled WGS sequence"/>
</dbReference>
<reference evidence="10 11" key="1">
    <citation type="submission" date="2022-08" db="EMBL/GenBank/DDBJ databases">
        <title>Tractidigestivibacter montrealensis type strain KD21.</title>
        <authorList>
            <person name="Diop K."/>
            <person name="Richard C."/>
            <person name="Routy B."/>
        </authorList>
    </citation>
    <scope>NUCLEOTIDE SEQUENCE [LARGE SCALE GENOMIC DNA]</scope>
    <source>
        <strain evidence="10 11">KD21</strain>
    </source>
</reference>
<dbReference type="RefSeq" id="WP_258499682.1">
    <property type="nucleotide sequence ID" value="NZ_JANSKA010000008.1"/>
</dbReference>
<keyword evidence="7 9" id="KW-1133">Transmembrane helix</keyword>
<dbReference type="PANTHER" id="PTHR32502:SF8">
    <property type="entry name" value="N-ACETYLGALACTOSAMINE PERMEASE IIC COMPONENT 1"/>
    <property type="match status" value="1"/>
</dbReference>
<proteinExistence type="predicted"/>
<keyword evidence="11" id="KW-1185">Reference proteome</keyword>
<evidence type="ECO:0000256" key="8">
    <source>
        <dbReference type="ARBA" id="ARBA00023136"/>
    </source>
</evidence>
<organism evidence="10 11">
    <name type="scientific">Tractidigestivibacter montrealensis</name>
    <dbReference type="NCBI Taxonomy" id="2972466"/>
    <lineage>
        <taxon>Bacteria</taxon>
        <taxon>Bacillati</taxon>
        <taxon>Actinomycetota</taxon>
        <taxon>Coriobacteriia</taxon>
        <taxon>Coriobacteriales</taxon>
        <taxon>Atopobiaceae</taxon>
        <taxon>Tractidigestivibacter</taxon>
    </lineage>
</organism>
<evidence type="ECO:0000256" key="3">
    <source>
        <dbReference type="ARBA" id="ARBA00022475"/>
    </source>
</evidence>
<evidence type="ECO:0000256" key="1">
    <source>
        <dbReference type="ARBA" id="ARBA00004651"/>
    </source>
</evidence>
<keyword evidence="3" id="KW-1003">Cell membrane</keyword>
<sequence length="271" mass="28481">MESSVTTALLAALAYYICYAGNWMFGQCMIERPIVVGMVAGLFLGDMRTGIMVGAALEAIFMGAVNIGGQVSAEPASATVFAVVFVLSSGIDADAALTLAVPIGVLMGFVSMAINNVAFNAFVPFIDAAAERDDVKAITRINFGAWGLRFGIFALIMFFGVLAGQEAVSALVSGIPDVVMRGFKAAGGFMPAVGFAILAKMLWSKELAPYFLLGFILVIYLQLPLIAVCAIGIVIVAAVASRDMDLMNLKKSLKNKGTASSESDEVEDFLS</sequence>
<comment type="subcellular location">
    <subcellularLocation>
        <location evidence="1">Cell membrane</location>
        <topology evidence="1">Multi-pass membrane protein</topology>
    </subcellularLocation>
</comment>
<keyword evidence="2" id="KW-0813">Transport</keyword>
<feature type="transmembrane region" description="Helical" evidence="9">
    <location>
        <begin position="36"/>
        <end position="61"/>
    </location>
</feature>